<protein>
    <submittedName>
        <fullName evidence="9">MFS transporter</fullName>
    </submittedName>
</protein>
<keyword evidence="4 7" id="KW-0812">Transmembrane</keyword>
<dbReference type="PROSITE" id="PS00217">
    <property type="entry name" value="SUGAR_TRANSPORT_2"/>
    <property type="match status" value="1"/>
</dbReference>
<evidence type="ECO:0000256" key="2">
    <source>
        <dbReference type="ARBA" id="ARBA00022448"/>
    </source>
</evidence>
<comment type="subcellular location">
    <subcellularLocation>
        <location evidence="1">Cell membrane</location>
        <topology evidence="1">Multi-pass membrane protein</topology>
    </subcellularLocation>
</comment>
<evidence type="ECO:0000256" key="5">
    <source>
        <dbReference type="ARBA" id="ARBA00022989"/>
    </source>
</evidence>
<feature type="transmembrane region" description="Helical" evidence="7">
    <location>
        <begin position="129"/>
        <end position="147"/>
    </location>
</feature>
<dbReference type="Gene3D" id="1.20.1250.20">
    <property type="entry name" value="MFS general substrate transporter like domains"/>
    <property type="match status" value="1"/>
</dbReference>
<feature type="transmembrane region" description="Helical" evidence="7">
    <location>
        <begin position="347"/>
        <end position="374"/>
    </location>
</feature>
<dbReference type="SUPFAM" id="SSF103473">
    <property type="entry name" value="MFS general substrate transporter"/>
    <property type="match status" value="1"/>
</dbReference>
<keyword evidence="3" id="KW-1003">Cell membrane</keyword>
<comment type="caution">
    <text evidence="9">The sequence shown here is derived from an EMBL/GenBank/DDBJ whole genome shotgun (WGS) entry which is preliminary data.</text>
</comment>
<dbReference type="PROSITE" id="PS00216">
    <property type="entry name" value="SUGAR_TRANSPORT_1"/>
    <property type="match status" value="1"/>
</dbReference>
<keyword evidence="2" id="KW-0813">Transport</keyword>
<dbReference type="InterPro" id="IPR005829">
    <property type="entry name" value="Sugar_transporter_CS"/>
</dbReference>
<feature type="transmembrane region" description="Helical" evidence="7">
    <location>
        <begin position="256"/>
        <end position="280"/>
    </location>
</feature>
<dbReference type="PANTHER" id="PTHR43045">
    <property type="entry name" value="SHIKIMATE TRANSPORTER"/>
    <property type="match status" value="1"/>
</dbReference>
<evidence type="ECO:0000313" key="9">
    <source>
        <dbReference type="EMBL" id="GAA4823789.1"/>
    </source>
</evidence>
<name>A0ABP9D154_9ACTN</name>
<gene>
    <name evidence="9" type="ORF">GCM10023353_35800</name>
</gene>
<feature type="transmembrane region" description="Helical" evidence="7">
    <location>
        <begin position="192"/>
        <end position="211"/>
    </location>
</feature>
<feature type="transmembrane region" description="Helical" evidence="7">
    <location>
        <begin position="93"/>
        <end position="123"/>
    </location>
</feature>
<feature type="domain" description="Major facilitator superfamily (MFS) profile" evidence="8">
    <location>
        <begin position="19"/>
        <end position="438"/>
    </location>
</feature>
<keyword evidence="5 7" id="KW-1133">Transmembrane helix</keyword>
<evidence type="ECO:0000259" key="8">
    <source>
        <dbReference type="PROSITE" id="PS50850"/>
    </source>
</evidence>
<feature type="transmembrane region" description="Helical" evidence="7">
    <location>
        <begin position="386"/>
        <end position="408"/>
    </location>
</feature>
<feature type="transmembrane region" description="Helical" evidence="7">
    <location>
        <begin position="292"/>
        <end position="310"/>
    </location>
</feature>
<feature type="transmembrane region" description="Helical" evidence="7">
    <location>
        <begin position="20"/>
        <end position="43"/>
    </location>
</feature>
<evidence type="ECO:0000256" key="3">
    <source>
        <dbReference type="ARBA" id="ARBA00022475"/>
    </source>
</evidence>
<dbReference type="CDD" id="cd17369">
    <property type="entry name" value="MFS_ShiA_like"/>
    <property type="match status" value="1"/>
</dbReference>
<proteinExistence type="predicted"/>
<dbReference type="InterPro" id="IPR036259">
    <property type="entry name" value="MFS_trans_sf"/>
</dbReference>
<dbReference type="Pfam" id="PF00083">
    <property type="entry name" value="Sugar_tr"/>
    <property type="match status" value="1"/>
</dbReference>
<dbReference type="InterPro" id="IPR005828">
    <property type="entry name" value="MFS_sugar_transport-like"/>
</dbReference>
<sequence length="474" mass="49253">MTNHTATRAHGGGRAQKKLLAAGLFGSSIEWYDFFLYGTAAALVFPHVFLPVASALMGTLLSFSTFWAGFVARPLGGVIAGHFGGQYGRKPTVVVCLIGMGAATFLIGLLPSTSAIGIAAPILLVTLRFIQGMACGGQWGGIILLLTESADPKRKGFAGTFGQMGVPFGVLLGNLVFPGAIAALSHDAFITWGWRVPFLASALLFLVVHYIQTKVEDTPEFSDLQAAAQAEAAKAAGNAVAKAPLAEVVRHHWRKILLGCGLLAATNSLFYISIAGVLSYATAELGMDYDGLLAMAFVSSVIGAGVIRWSGGTSDRVGRRPLLIIGAIGIMVWAFPYFWLVDTASPALFIVAVTVGAVFQSMTYGSLAAFMSEIFAPRIRYSGMSLAYQLAAITISGGTPMIMTAIIAGTGSTTLVAVFVMAMALVTLLCALALKETNPAAVREGPRAVPGIDAAQSVSAQRGVGVGIGGRALA</sequence>
<accession>A0ABP9D154</accession>
<evidence type="ECO:0000313" key="10">
    <source>
        <dbReference type="Proteomes" id="UP001500839"/>
    </source>
</evidence>
<reference evidence="10" key="1">
    <citation type="journal article" date="2019" name="Int. J. Syst. Evol. Microbiol.">
        <title>The Global Catalogue of Microorganisms (GCM) 10K type strain sequencing project: providing services to taxonomists for standard genome sequencing and annotation.</title>
        <authorList>
            <consortium name="The Broad Institute Genomics Platform"/>
            <consortium name="The Broad Institute Genome Sequencing Center for Infectious Disease"/>
            <person name="Wu L."/>
            <person name="Ma J."/>
        </authorList>
    </citation>
    <scope>NUCLEOTIDE SEQUENCE [LARGE SCALE GENOMIC DNA]</scope>
    <source>
        <strain evidence="10">JCM 18542</strain>
    </source>
</reference>
<dbReference type="PROSITE" id="PS50850">
    <property type="entry name" value="MFS"/>
    <property type="match status" value="1"/>
</dbReference>
<dbReference type="InterPro" id="IPR020846">
    <property type="entry name" value="MFS_dom"/>
</dbReference>
<dbReference type="RefSeq" id="WP_200173524.1">
    <property type="nucleotide sequence ID" value="NZ_BAABKQ010000001.1"/>
</dbReference>
<evidence type="ECO:0000256" key="6">
    <source>
        <dbReference type="ARBA" id="ARBA00023136"/>
    </source>
</evidence>
<organism evidence="9 10">
    <name type="scientific">Tomitella cavernea</name>
    <dbReference type="NCBI Taxonomy" id="1387982"/>
    <lineage>
        <taxon>Bacteria</taxon>
        <taxon>Bacillati</taxon>
        <taxon>Actinomycetota</taxon>
        <taxon>Actinomycetes</taxon>
        <taxon>Mycobacteriales</taxon>
        <taxon>Tomitella</taxon>
    </lineage>
</organism>
<keyword evidence="6 7" id="KW-0472">Membrane</keyword>
<dbReference type="PANTHER" id="PTHR43045:SF1">
    <property type="entry name" value="SHIKIMATE TRANSPORTER"/>
    <property type="match status" value="1"/>
</dbReference>
<evidence type="ECO:0000256" key="4">
    <source>
        <dbReference type="ARBA" id="ARBA00022692"/>
    </source>
</evidence>
<feature type="transmembrane region" description="Helical" evidence="7">
    <location>
        <begin position="414"/>
        <end position="434"/>
    </location>
</feature>
<feature type="transmembrane region" description="Helical" evidence="7">
    <location>
        <begin position="168"/>
        <end position="186"/>
    </location>
</feature>
<dbReference type="EMBL" id="BAABKQ010000001">
    <property type="protein sequence ID" value="GAA4823789.1"/>
    <property type="molecule type" value="Genomic_DNA"/>
</dbReference>
<dbReference type="Proteomes" id="UP001500839">
    <property type="component" value="Unassembled WGS sequence"/>
</dbReference>
<keyword evidence="10" id="KW-1185">Reference proteome</keyword>
<evidence type="ECO:0000256" key="7">
    <source>
        <dbReference type="SAM" id="Phobius"/>
    </source>
</evidence>
<feature type="transmembrane region" description="Helical" evidence="7">
    <location>
        <begin position="322"/>
        <end position="341"/>
    </location>
</feature>
<evidence type="ECO:0000256" key="1">
    <source>
        <dbReference type="ARBA" id="ARBA00004651"/>
    </source>
</evidence>